<sequence length="516" mass="54752">MRCAGQVAPPPPSRKRRRAVREITDDAGEACAAGVGAGSRLRPYDAALPPRPQAHGRRQRGGGGGPLSTIVGPPRRGRHPGDPIADLAAAAPAPRRRSARLGHPLRQPRACRPARSCQRADGTKGLARHPGRGAARPDGVRLRPPRRSRRAGPLRHHAGRHRLLPAAGGPRADAGAARDRPAGPPGRRSSGQRQQRACGRRHGTAAAHRRPVCGGRRVRAHLPAHRPLCGPPGAPGRGADSRRAVHPDAARRARHLRLSSRPGGEPPGCDGGPARPGAGAGDPYSRRRRRPDRALAHRRRPCPRQAGADGGCAVAQPPGAAPGQCRHRHRGAAGRRAAGDAQRPRRALPERRVPRCRRPQPQCAAVRSPGAGGGGNHPRHACGRGGPAHGRGSGAHAPGDAGRRSPRRAHPALSRIAVNGCERTCWQVFSRALAAPRGHWSGRGRWRRSAGFGRCPLSRPGRRAGGRSHRCRRRCRRDCPAAAAAPPPAPPRNSHPDRRRRNCNYRAGTAPAARGE</sequence>
<feature type="compositionally biased region" description="Low complexity" evidence="1">
    <location>
        <begin position="311"/>
        <end position="324"/>
    </location>
</feature>
<dbReference type="EMBL" id="CP000781">
    <property type="protein sequence ID" value="ABS68979.1"/>
    <property type="molecule type" value="Genomic_DNA"/>
</dbReference>
<evidence type="ECO:0000313" key="2">
    <source>
        <dbReference type="EMBL" id="ABS68979.1"/>
    </source>
</evidence>
<dbReference type="Proteomes" id="UP000002417">
    <property type="component" value="Chromosome"/>
</dbReference>
<feature type="region of interest" description="Disordered" evidence="1">
    <location>
        <begin position="1"/>
        <end position="409"/>
    </location>
</feature>
<organism evidence="2 3">
    <name type="scientific">Xanthobacter autotrophicus (strain ATCC BAA-1158 / Py2)</name>
    <dbReference type="NCBI Taxonomy" id="78245"/>
    <lineage>
        <taxon>Bacteria</taxon>
        <taxon>Pseudomonadati</taxon>
        <taxon>Pseudomonadota</taxon>
        <taxon>Alphaproteobacteria</taxon>
        <taxon>Hyphomicrobiales</taxon>
        <taxon>Xanthobacteraceae</taxon>
        <taxon>Xanthobacter</taxon>
    </lineage>
</organism>
<feature type="compositionally biased region" description="Low complexity" evidence="1">
    <location>
        <begin position="165"/>
        <end position="175"/>
    </location>
</feature>
<feature type="compositionally biased region" description="Basic residues" evidence="1">
    <location>
        <begin position="143"/>
        <end position="163"/>
    </location>
</feature>
<evidence type="ECO:0000256" key="1">
    <source>
        <dbReference type="SAM" id="MobiDB-lite"/>
    </source>
</evidence>
<keyword evidence="3" id="KW-1185">Reference proteome</keyword>
<feature type="region of interest" description="Disordered" evidence="1">
    <location>
        <begin position="477"/>
        <end position="516"/>
    </location>
</feature>
<name>A7ILT6_XANP2</name>
<feature type="compositionally biased region" description="Basic residues" evidence="1">
    <location>
        <begin position="198"/>
        <end position="224"/>
    </location>
</feature>
<gene>
    <name evidence="2" type="ordered locus">Xaut_3754</name>
</gene>
<feature type="compositionally biased region" description="Low complexity" evidence="1">
    <location>
        <begin position="272"/>
        <end position="283"/>
    </location>
</feature>
<feature type="compositionally biased region" description="Basic and acidic residues" evidence="1">
    <location>
        <begin position="239"/>
        <end position="251"/>
    </location>
</feature>
<dbReference type="STRING" id="78245.Xaut_3754"/>
<dbReference type="AlphaFoldDB" id="A7ILT6"/>
<feature type="compositionally biased region" description="Basic residues" evidence="1">
    <location>
        <begin position="286"/>
        <end position="302"/>
    </location>
</feature>
<dbReference type="KEGG" id="xau:Xaut_3754"/>
<reference evidence="2 3" key="1">
    <citation type="submission" date="2007-07" db="EMBL/GenBank/DDBJ databases">
        <title>Complete sequence of chromosome of Xanthobacter autotrophicus Py2.</title>
        <authorList>
            <consortium name="US DOE Joint Genome Institute"/>
            <person name="Copeland A."/>
            <person name="Lucas S."/>
            <person name="Lapidus A."/>
            <person name="Barry K."/>
            <person name="Glavina del Rio T."/>
            <person name="Hammon N."/>
            <person name="Israni S."/>
            <person name="Dalin E."/>
            <person name="Tice H."/>
            <person name="Pitluck S."/>
            <person name="Sims D."/>
            <person name="Brettin T."/>
            <person name="Bruce D."/>
            <person name="Detter J.C."/>
            <person name="Han C."/>
            <person name="Tapia R."/>
            <person name="Brainard J."/>
            <person name="Schmutz J."/>
            <person name="Larimer F."/>
            <person name="Land M."/>
            <person name="Hauser L."/>
            <person name="Kyrpides N."/>
            <person name="Kim E."/>
            <person name="Ensigns S.A."/>
            <person name="Richardson P."/>
        </authorList>
    </citation>
    <scope>NUCLEOTIDE SEQUENCE [LARGE SCALE GENOMIC DNA]</scope>
    <source>
        <strain evidence="3">ATCC BAA-1158 / Py2</strain>
    </source>
</reference>
<proteinExistence type="predicted"/>
<dbReference type="HOGENOM" id="CLU_527794_0_0_5"/>
<evidence type="ECO:0000313" key="3">
    <source>
        <dbReference type="Proteomes" id="UP000002417"/>
    </source>
</evidence>
<feature type="compositionally biased region" description="Low complexity" evidence="1">
    <location>
        <begin position="185"/>
        <end position="197"/>
    </location>
</feature>
<accession>A7ILT6</accession>
<protein>
    <submittedName>
        <fullName evidence="2">LigA</fullName>
    </submittedName>
</protein>
<feature type="compositionally biased region" description="Gly residues" evidence="1">
    <location>
        <begin position="383"/>
        <end position="393"/>
    </location>
</feature>